<feature type="region of interest" description="Disordered" evidence="1">
    <location>
        <begin position="161"/>
        <end position="217"/>
    </location>
</feature>
<organism evidence="3 4">
    <name type="scientific">Streptomyces flavidovirens</name>
    <dbReference type="NCBI Taxonomy" id="67298"/>
    <lineage>
        <taxon>Bacteria</taxon>
        <taxon>Bacillati</taxon>
        <taxon>Actinomycetota</taxon>
        <taxon>Actinomycetes</taxon>
        <taxon>Kitasatosporales</taxon>
        <taxon>Streptomycetaceae</taxon>
        <taxon>Streptomyces</taxon>
    </lineage>
</organism>
<evidence type="ECO:0000313" key="4">
    <source>
        <dbReference type="Proteomes" id="UP001601976"/>
    </source>
</evidence>
<sequence length="217" mass="22375">MTRVSRRVLAVLLLPLVLTACGAEKANDAAAAPPSAELKARAGESAIELIYVTEAPGYELARQSVGVIGNDGFSAAYFSAGTGGQIRLSVDRGKLDEASCEKQSAGSSGAGEPVECERDGDLWYRAAASTHEYARAYEGHVVRISADAKLVNRATLRRAAEKAHRADNEELDEVLPPAGEGVGSGTGAGAGADEMPERRDLPPVGDGAPNNDVGASG</sequence>
<feature type="chain" id="PRO_5047503177" description="Membrane lipoprotein" evidence="2">
    <location>
        <begin position="23"/>
        <end position="217"/>
    </location>
</feature>
<evidence type="ECO:0000256" key="1">
    <source>
        <dbReference type="SAM" id="MobiDB-lite"/>
    </source>
</evidence>
<reference evidence="3 4" key="1">
    <citation type="submission" date="2024-10" db="EMBL/GenBank/DDBJ databases">
        <title>The Natural Products Discovery Center: Release of the First 8490 Sequenced Strains for Exploring Actinobacteria Biosynthetic Diversity.</title>
        <authorList>
            <person name="Kalkreuter E."/>
            <person name="Kautsar S.A."/>
            <person name="Yang D."/>
            <person name="Bader C.D."/>
            <person name="Teijaro C.N."/>
            <person name="Fluegel L."/>
            <person name="Davis C.M."/>
            <person name="Simpson J.R."/>
            <person name="Lauterbach L."/>
            <person name="Steele A.D."/>
            <person name="Gui C."/>
            <person name="Meng S."/>
            <person name="Li G."/>
            <person name="Viehrig K."/>
            <person name="Ye F."/>
            <person name="Su P."/>
            <person name="Kiefer A.F."/>
            <person name="Nichols A."/>
            <person name="Cepeda A.J."/>
            <person name="Yan W."/>
            <person name="Fan B."/>
            <person name="Jiang Y."/>
            <person name="Adhikari A."/>
            <person name="Zheng C.-J."/>
            <person name="Schuster L."/>
            <person name="Cowan T.M."/>
            <person name="Smanski M.J."/>
            <person name="Chevrette M.G."/>
            <person name="De Carvalho L.P.S."/>
            <person name="Shen B."/>
        </authorList>
    </citation>
    <scope>NUCLEOTIDE SEQUENCE [LARGE SCALE GENOMIC DNA]</scope>
    <source>
        <strain evidence="3 4">NPDC003029</strain>
    </source>
</reference>
<gene>
    <name evidence="3" type="ORF">ACFYWW_33125</name>
</gene>
<accession>A0ABW6RPJ3</accession>
<keyword evidence="4" id="KW-1185">Reference proteome</keyword>
<keyword evidence="2" id="KW-0732">Signal</keyword>
<evidence type="ECO:0000256" key="2">
    <source>
        <dbReference type="SAM" id="SignalP"/>
    </source>
</evidence>
<feature type="signal peptide" evidence="2">
    <location>
        <begin position="1"/>
        <end position="22"/>
    </location>
</feature>
<comment type="caution">
    <text evidence="3">The sequence shown here is derived from an EMBL/GenBank/DDBJ whole genome shotgun (WGS) entry which is preliminary data.</text>
</comment>
<dbReference type="PROSITE" id="PS51257">
    <property type="entry name" value="PROKAR_LIPOPROTEIN"/>
    <property type="match status" value="1"/>
</dbReference>
<evidence type="ECO:0008006" key="5">
    <source>
        <dbReference type="Google" id="ProtNLM"/>
    </source>
</evidence>
<dbReference type="RefSeq" id="WP_355725347.1">
    <property type="nucleotide sequence ID" value="NZ_JBEXNP010000021.1"/>
</dbReference>
<evidence type="ECO:0000313" key="3">
    <source>
        <dbReference type="EMBL" id="MFF3343485.1"/>
    </source>
</evidence>
<protein>
    <recommendedName>
        <fullName evidence="5">Membrane lipoprotein</fullName>
    </recommendedName>
</protein>
<dbReference type="EMBL" id="JBIAPK010000015">
    <property type="protein sequence ID" value="MFF3343485.1"/>
    <property type="molecule type" value="Genomic_DNA"/>
</dbReference>
<dbReference type="Proteomes" id="UP001601976">
    <property type="component" value="Unassembled WGS sequence"/>
</dbReference>
<proteinExistence type="predicted"/>
<name>A0ABW6RPJ3_9ACTN</name>
<feature type="compositionally biased region" description="Gly residues" evidence="1">
    <location>
        <begin position="180"/>
        <end position="190"/>
    </location>
</feature>